<sequence>MFPPDSLSRRQALLGAAAAVLTAYAGPLQSSALAGSAAGPAAAAGASPFMALSQLLVNHGLNAAAGAKMEAYARAHFQNFADSSAAILQLAQQRQATAVEDFYDDIPEGPQRELAQWIIFAWYSGMAGAGNKDALFTYEHALTFQVTRDVVPIPSYGFTAPNAWQELDNAPLLPIPQF</sequence>
<name>A0A6N1XBA5_9BURK</name>
<dbReference type="PROSITE" id="PS51318">
    <property type="entry name" value="TAT"/>
    <property type="match status" value="1"/>
</dbReference>
<accession>A0A6N1XBA5</accession>
<reference evidence="2 3" key="1">
    <citation type="submission" date="2020-06" db="EMBL/GenBank/DDBJ databases">
        <title>Acidovorax antarctica sp. nov., isolated from Corinth ice sheet soil, Antarctic Fields Peninsula.</title>
        <authorList>
            <person name="Xu Q."/>
            <person name="Peng F."/>
        </authorList>
    </citation>
    <scope>NUCLEOTIDE SEQUENCE [LARGE SCALE GENOMIC DNA]</scope>
    <source>
        <strain evidence="2 3">16-35-5</strain>
        <plasmid evidence="2 3">unnamed1</plasmid>
    </source>
</reference>
<evidence type="ECO:0000313" key="3">
    <source>
        <dbReference type="Proteomes" id="UP000509579"/>
    </source>
</evidence>
<geneLocation type="plasmid" evidence="2 3">
    <name>unnamed1</name>
</geneLocation>
<gene>
    <name evidence="2" type="ORF">HUK68_20845</name>
</gene>
<dbReference type="InterPro" id="IPR006311">
    <property type="entry name" value="TAT_signal"/>
</dbReference>
<keyword evidence="3" id="KW-1185">Reference proteome</keyword>
<evidence type="ECO:0000313" key="2">
    <source>
        <dbReference type="EMBL" id="QKV55372.1"/>
    </source>
</evidence>
<dbReference type="Pfam" id="PF12318">
    <property type="entry name" value="FAD-SLDH"/>
    <property type="match status" value="1"/>
</dbReference>
<feature type="chain" id="PRO_5026955688" evidence="1">
    <location>
        <begin position="26"/>
        <end position="178"/>
    </location>
</feature>
<keyword evidence="2" id="KW-0614">Plasmid</keyword>
<feature type="signal peptide" evidence="1">
    <location>
        <begin position="1"/>
        <end position="25"/>
    </location>
</feature>
<dbReference type="KEGG" id="aant:HUK68_20845"/>
<dbReference type="AlphaFoldDB" id="A0A6N1XBA5"/>
<dbReference type="EMBL" id="CP054841">
    <property type="protein sequence ID" value="QKV55372.1"/>
    <property type="molecule type" value="Genomic_DNA"/>
</dbReference>
<organism evidence="2 3">
    <name type="scientific">Comamonas antarctica</name>
    <dbReference type="NCBI Taxonomy" id="2743470"/>
    <lineage>
        <taxon>Bacteria</taxon>
        <taxon>Pseudomonadati</taxon>
        <taxon>Pseudomonadota</taxon>
        <taxon>Betaproteobacteria</taxon>
        <taxon>Burkholderiales</taxon>
        <taxon>Comamonadaceae</taxon>
        <taxon>Comamonas</taxon>
    </lineage>
</organism>
<keyword evidence="1" id="KW-0732">Signal</keyword>
<dbReference type="Proteomes" id="UP000509579">
    <property type="component" value="Plasmid unnamed1"/>
</dbReference>
<dbReference type="RefSeq" id="WP_175506161.1">
    <property type="nucleotide sequence ID" value="NZ_CAURQT010000012.1"/>
</dbReference>
<proteinExistence type="predicted"/>
<dbReference type="InterPro" id="IPR024651">
    <property type="entry name" value="FAD-SLDH_ssu"/>
</dbReference>
<protein>
    <submittedName>
        <fullName evidence="2">Dehydrogenase</fullName>
    </submittedName>
</protein>
<evidence type="ECO:0000256" key="1">
    <source>
        <dbReference type="SAM" id="SignalP"/>
    </source>
</evidence>